<evidence type="ECO:0000256" key="13">
    <source>
        <dbReference type="ARBA" id="ARBA00032593"/>
    </source>
</evidence>
<reference evidence="15 16" key="1">
    <citation type="submission" date="2019-02" db="EMBL/GenBank/DDBJ databases">
        <title>Deep-cultivation of Planctomycetes and their phenomic and genomic characterization uncovers novel biology.</title>
        <authorList>
            <person name="Wiegand S."/>
            <person name="Jogler M."/>
            <person name="Boedeker C."/>
            <person name="Pinto D."/>
            <person name="Vollmers J."/>
            <person name="Rivas-Marin E."/>
            <person name="Kohn T."/>
            <person name="Peeters S.H."/>
            <person name="Heuer A."/>
            <person name="Rast P."/>
            <person name="Oberbeckmann S."/>
            <person name="Bunk B."/>
            <person name="Jeske O."/>
            <person name="Meyerdierks A."/>
            <person name="Storesund J.E."/>
            <person name="Kallscheuer N."/>
            <person name="Luecker S."/>
            <person name="Lage O.M."/>
            <person name="Pohl T."/>
            <person name="Merkel B.J."/>
            <person name="Hornburger P."/>
            <person name="Mueller R.-W."/>
            <person name="Bruemmer F."/>
            <person name="Labrenz M."/>
            <person name="Spormann A.M."/>
            <person name="Op Den Camp H."/>
            <person name="Overmann J."/>
            <person name="Amann R."/>
            <person name="Jetten M.S.M."/>
            <person name="Mascher T."/>
            <person name="Medema M.H."/>
            <person name="Devos D.P."/>
            <person name="Kaster A.-K."/>
            <person name="Ovreas L."/>
            <person name="Rohde M."/>
            <person name="Galperin M.Y."/>
            <person name="Jogler C."/>
        </authorList>
    </citation>
    <scope>NUCLEOTIDE SEQUENCE [LARGE SCALE GENOMIC DNA]</scope>
    <source>
        <strain evidence="15 16">KOR42</strain>
    </source>
</reference>
<dbReference type="GO" id="GO:0005737">
    <property type="term" value="C:cytoplasm"/>
    <property type="evidence" value="ECO:0007669"/>
    <property type="project" value="UniProtKB-SubCell"/>
</dbReference>
<protein>
    <recommendedName>
        <fullName evidence="4">Transcriptional regulator MntR</fullName>
    </recommendedName>
    <alternativeName>
        <fullName evidence="13">Manganese transport regulator</fullName>
    </alternativeName>
</protein>
<proteinExistence type="inferred from homology"/>
<dbReference type="Pfam" id="PF02742">
    <property type="entry name" value="Fe_dep_repr_C"/>
    <property type="match status" value="1"/>
</dbReference>
<dbReference type="RefSeq" id="WP_146511045.1">
    <property type="nucleotide sequence ID" value="NZ_SIHI01000014.1"/>
</dbReference>
<dbReference type="InterPro" id="IPR022689">
    <property type="entry name" value="Iron_dep_repressor"/>
</dbReference>
<name>A0A5C5WHM4_9PLAN</name>
<dbReference type="SUPFAM" id="SSF46785">
    <property type="entry name" value="Winged helix' DNA-binding domain"/>
    <property type="match status" value="1"/>
</dbReference>
<evidence type="ECO:0000256" key="10">
    <source>
        <dbReference type="ARBA" id="ARBA00023163"/>
    </source>
</evidence>
<keyword evidence="6" id="KW-0678">Repressor</keyword>
<evidence type="ECO:0000256" key="8">
    <source>
        <dbReference type="ARBA" id="ARBA00023125"/>
    </source>
</evidence>
<evidence type="ECO:0000256" key="7">
    <source>
        <dbReference type="ARBA" id="ARBA00023015"/>
    </source>
</evidence>
<dbReference type="OrthoDB" id="9791355at2"/>
<evidence type="ECO:0000256" key="3">
    <source>
        <dbReference type="ARBA" id="ARBA00011738"/>
    </source>
</evidence>
<dbReference type="AlphaFoldDB" id="A0A5C5WHM4"/>
<dbReference type="GO" id="GO:0003677">
    <property type="term" value="F:DNA binding"/>
    <property type="evidence" value="ECO:0007669"/>
    <property type="project" value="UniProtKB-KW"/>
</dbReference>
<dbReference type="EMBL" id="SIHI01000014">
    <property type="protein sequence ID" value="TWT50057.1"/>
    <property type="molecule type" value="Genomic_DNA"/>
</dbReference>
<comment type="function">
    <text evidence="12">In the presence of manganese, represses expression of mntH and mntS. Up-regulates expression of mntP.</text>
</comment>
<dbReference type="PROSITE" id="PS50944">
    <property type="entry name" value="HTH_DTXR"/>
    <property type="match status" value="1"/>
</dbReference>
<dbReference type="Pfam" id="PF01325">
    <property type="entry name" value="Fe_dep_repress"/>
    <property type="match status" value="1"/>
</dbReference>
<keyword evidence="11" id="KW-0464">Manganese</keyword>
<dbReference type="Gene3D" id="1.10.60.10">
    <property type="entry name" value="Iron dependent repressor, metal binding and dimerisation domain"/>
    <property type="match status" value="1"/>
</dbReference>
<dbReference type="Proteomes" id="UP000317243">
    <property type="component" value="Unassembled WGS sequence"/>
</dbReference>
<dbReference type="InterPro" id="IPR036388">
    <property type="entry name" value="WH-like_DNA-bd_sf"/>
</dbReference>
<dbReference type="PANTHER" id="PTHR33238">
    <property type="entry name" value="IRON (METAL) DEPENDENT REPRESSOR, DTXR FAMILY"/>
    <property type="match status" value="1"/>
</dbReference>
<dbReference type="InterPro" id="IPR001367">
    <property type="entry name" value="Fe_dep_repressor"/>
</dbReference>
<evidence type="ECO:0000256" key="12">
    <source>
        <dbReference type="ARBA" id="ARBA00025185"/>
    </source>
</evidence>
<evidence type="ECO:0000256" key="5">
    <source>
        <dbReference type="ARBA" id="ARBA00022490"/>
    </source>
</evidence>
<dbReference type="GO" id="GO:0046914">
    <property type="term" value="F:transition metal ion binding"/>
    <property type="evidence" value="ECO:0007669"/>
    <property type="project" value="InterPro"/>
</dbReference>
<evidence type="ECO:0000256" key="2">
    <source>
        <dbReference type="ARBA" id="ARBA00007871"/>
    </source>
</evidence>
<dbReference type="GO" id="GO:0046983">
    <property type="term" value="F:protein dimerization activity"/>
    <property type="evidence" value="ECO:0007669"/>
    <property type="project" value="InterPro"/>
</dbReference>
<keyword evidence="7" id="KW-0805">Transcription regulation</keyword>
<dbReference type="GO" id="GO:0003700">
    <property type="term" value="F:DNA-binding transcription factor activity"/>
    <property type="evidence" value="ECO:0007669"/>
    <property type="project" value="InterPro"/>
</dbReference>
<keyword evidence="10" id="KW-0804">Transcription</keyword>
<dbReference type="NCBIfam" id="NF008273">
    <property type="entry name" value="PRK11050.1"/>
    <property type="match status" value="1"/>
</dbReference>
<keyword evidence="9" id="KW-0010">Activator</keyword>
<keyword evidence="8" id="KW-0238">DNA-binding</keyword>
<feature type="domain" description="HTH dtxR-type" evidence="14">
    <location>
        <begin position="19"/>
        <end position="80"/>
    </location>
</feature>
<comment type="subcellular location">
    <subcellularLocation>
        <location evidence="1">Cytoplasm</location>
    </subcellularLocation>
</comment>
<keyword evidence="16" id="KW-1185">Reference proteome</keyword>
<organism evidence="15 16">
    <name type="scientific">Thalassoglobus neptunius</name>
    <dbReference type="NCBI Taxonomy" id="1938619"/>
    <lineage>
        <taxon>Bacteria</taxon>
        <taxon>Pseudomonadati</taxon>
        <taxon>Planctomycetota</taxon>
        <taxon>Planctomycetia</taxon>
        <taxon>Planctomycetales</taxon>
        <taxon>Planctomycetaceae</taxon>
        <taxon>Thalassoglobus</taxon>
    </lineage>
</organism>
<comment type="subunit">
    <text evidence="3">Homodimer.</text>
</comment>
<evidence type="ECO:0000256" key="4">
    <source>
        <dbReference type="ARBA" id="ARBA00022386"/>
    </source>
</evidence>
<evidence type="ECO:0000256" key="9">
    <source>
        <dbReference type="ARBA" id="ARBA00023159"/>
    </source>
</evidence>
<keyword evidence="5" id="KW-0963">Cytoplasm</keyword>
<evidence type="ECO:0000256" key="11">
    <source>
        <dbReference type="ARBA" id="ARBA00023211"/>
    </source>
</evidence>
<dbReference type="InterPro" id="IPR036421">
    <property type="entry name" value="Fe_dep_repressor_sf"/>
</dbReference>
<sequence length="146" mass="16973">MNNPRKIADRHRRTRKDHATETAEDYVEAIFEIIEDQEQCRVVDLTKRFDVSHVTVTRIISRLQKEGYVQTEPYRPIELTKDGVTLARTSRERHHVVFEYLVAIGVPPDVAEIDTEGIEHHVSEKTLSVFRRHLKELKGDKIGVSM</sequence>
<comment type="caution">
    <text evidence="15">The sequence shown here is derived from an EMBL/GenBank/DDBJ whole genome shotgun (WGS) entry which is preliminary data.</text>
</comment>
<evidence type="ECO:0000256" key="6">
    <source>
        <dbReference type="ARBA" id="ARBA00022491"/>
    </source>
</evidence>
<dbReference type="SMART" id="SM00529">
    <property type="entry name" value="HTH_DTXR"/>
    <property type="match status" value="1"/>
</dbReference>
<dbReference type="InterPro" id="IPR036390">
    <property type="entry name" value="WH_DNA-bd_sf"/>
</dbReference>
<evidence type="ECO:0000313" key="16">
    <source>
        <dbReference type="Proteomes" id="UP000317243"/>
    </source>
</evidence>
<dbReference type="PANTHER" id="PTHR33238:SF11">
    <property type="entry name" value="TRANSCRIPTIONAL REGULATOR MNTR"/>
    <property type="match status" value="1"/>
</dbReference>
<dbReference type="SUPFAM" id="SSF47979">
    <property type="entry name" value="Iron-dependent repressor protein, dimerization domain"/>
    <property type="match status" value="1"/>
</dbReference>
<evidence type="ECO:0000256" key="1">
    <source>
        <dbReference type="ARBA" id="ARBA00004496"/>
    </source>
</evidence>
<accession>A0A5C5WHM4</accession>
<evidence type="ECO:0000313" key="15">
    <source>
        <dbReference type="EMBL" id="TWT50057.1"/>
    </source>
</evidence>
<comment type="similarity">
    <text evidence="2">Belongs to the DtxR/MntR family.</text>
</comment>
<dbReference type="InterPro" id="IPR050536">
    <property type="entry name" value="DtxR_MntR_Metal-Reg"/>
</dbReference>
<evidence type="ECO:0000259" key="14">
    <source>
        <dbReference type="PROSITE" id="PS50944"/>
    </source>
</evidence>
<dbReference type="InterPro" id="IPR022687">
    <property type="entry name" value="HTH_DTXR"/>
</dbReference>
<dbReference type="Gene3D" id="1.10.10.10">
    <property type="entry name" value="Winged helix-like DNA-binding domain superfamily/Winged helix DNA-binding domain"/>
    <property type="match status" value="1"/>
</dbReference>
<gene>
    <name evidence="15" type="primary">mntR</name>
    <name evidence="15" type="ORF">KOR42_36030</name>
</gene>